<feature type="transmembrane region" description="Helical" evidence="1">
    <location>
        <begin position="16"/>
        <end position="34"/>
    </location>
</feature>
<dbReference type="EMBL" id="JAUIRO010000006">
    <property type="protein sequence ID" value="KAK0709029.1"/>
    <property type="molecule type" value="Genomic_DNA"/>
</dbReference>
<dbReference type="Proteomes" id="UP001172101">
    <property type="component" value="Unassembled WGS sequence"/>
</dbReference>
<dbReference type="RefSeq" id="XP_060292333.1">
    <property type="nucleotide sequence ID" value="XM_060442466.1"/>
</dbReference>
<gene>
    <name evidence="2" type="ORF">B0T26DRAFT_720201</name>
</gene>
<evidence type="ECO:0000256" key="1">
    <source>
        <dbReference type="SAM" id="Phobius"/>
    </source>
</evidence>
<keyword evidence="1" id="KW-1133">Transmembrane helix</keyword>
<reference evidence="2" key="1">
    <citation type="submission" date="2023-06" db="EMBL/GenBank/DDBJ databases">
        <title>Genome-scale phylogeny and comparative genomics of the fungal order Sordariales.</title>
        <authorList>
            <consortium name="Lawrence Berkeley National Laboratory"/>
            <person name="Hensen N."/>
            <person name="Bonometti L."/>
            <person name="Westerberg I."/>
            <person name="Brannstrom I.O."/>
            <person name="Guillou S."/>
            <person name="Cros-Aarteil S."/>
            <person name="Calhoun S."/>
            <person name="Haridas S."/>
            <person name="Kuo A."/>
            <person name="Mondo S."/>
            <person name="Pangilinan J."/>
            <person name="Riley R."/>
            <person name="LaButti K."/>
            <person name="Andreopoulos B."/>
            <person name="Lipzen A."/>
            <person name="Chen C."/>
            <person name="Yanf M."/>
            <person name="Daum C."/>
            <person name="Ng V."/>
            <person name="Clum A."/>
            <person name="Steindorff A."/>
            <person name="Ohm R."/>
            <person name="Martin F."/>
            <person name="Silar P."/>
            <person name="Natvig D."/>
            <person name="Lalanne C."/>
            <person name="Gautier V."/>
            <person name="Ament-velasquez S.L."/>
            <person name="Kruys A."/>
            <person name="Hutchinson M.I."/>
            <person name="Powell A.J."/>
            <person name="Barry K."/>
            <person name="Miller A.N."/>
            <person name="Grigoriev I.V."/>
            <person name="Debuchy R."/>
            <person name="Gladieux P."/>
            <person name="Thoren M.H."/>
            <person name="Johannesson H."/>
        </authorList>
    </citation>
    <scope>NUCLEOTIDE SEQUENCE</scope>
    <source>
        <strain evidence="2">SMH2392-1A</strain>
    </source>
</reference>
<dbReference type="AlphaFoldDB" id="A0AA40A4C9"/>
<proteinExistence type="predicted"/>
<protein>
    <submittedName>
        <fullName evidence="2">Uncharacterized protein</fullName>
    </submittedName>
</protein>
<accession>A0AA40A4C9</accession>
<keyword evidence="3" id="KW-1185">Reference proteome</keyword>
<sequence length="82" mass="9878">MFISGVLCWRGRKGEFWRRFLFWGRFCCCGYMFISRGVLFVFLLLLSCAYIMYGIEVYISCQRLMIILRNYEKCCHLIAKSF</sequence>
<keyword evidence="1" id="KW-0472">Membrane</keyword>
<comment type="caution">
    <text evidence="2">The sequence shown here is derived from an EMBL/GenBank/DDBJ whole genome shotgun (WGS) entry which is preliminary data.</text>
</comment>
<evidence type="ECO:0000313" key="2">
    <source>
        <dbReference type="EMBL" id="KAK0709029.1"/>
    </source>
</evidence>
<name>A0AA40A4C9_9PEZI</name>
<organism evidence="2 3">
    <name type="scientific">Lasiosphaeria miniovina</name>
    <dbReference type="NCBI Taxonomy" id="1954250"/>
    <lineage>
        <taxon>Eukaryota</taxon>
        <taxon>Fungi</taxon>
        <taxon>Dikarya</taxon>
        <taxon>Ascomycota</taxon>
        <taxon>Pezizomycotina</taxon>
        <taxon>Sordariomycetes</taxon>
        <taxon>Sordariomycetidae</taxon>
        <taxon>Sordariales</taxon>
        <taxon>Lasiosphaeriaceae</taxon>
        <taxon>Lasiosphaeria</taxon>
    </lineage>
</organism>
<keyword evidence="1" id="KW-0812">Transmembrane</keyword>
<feature type="transmembrane region" description="Helical" evidence="1">
    <location>
        <begin position="40"/>
        <end position="59"/>
    </location>
</feature>
<evidence type="ECO:0000313" key="3">
    <source>
        <dbReference type="Proteomes" id="UP001172101"/>
    </source>
</evidence>
<dbReference type="GeneID" id="85325736"/>